<name>A0AA35V418_LACSI</name>
<evidence type="ECO:0000313" key="2">
    <source>
        <dbReference type="EMBL" id="CAI9261638.1"/>
    </source>
</evidence>
<sequence length="286" mass="32865">MFTSEETPSLLPTRISRMINDNTLVGAILVLASFNMLQKPSSSKPTFDFDLFSSSEESQGEEEKPQDDANDNDTNSECSTLDIGYLDENFADPFALLELRDSIVSSASKVDSPDKQVANLDSIIYQKVTSLNSKLELILKYLFEIKYVAPSELDQANQLDQLISLQFKHTVEEVEQKYNNSLNHHISIITTTCTLHDYMINFTDKPIKQTHFRHEKQIQRLEKEIHKENEMNMIMQHVLLKLIHATWNVADVLNNKFYEMLVNIDETFSHHKFQAPTVEAYNALSK</sequence>
<reference evidence="2" key="1">
    <citation type="submission" date="2023-04" db="EMBL/GenBank/DDBJ databases">
        <authorList>
            <person name="Vijverberg K."/>
            <person name="Xiong W."/>
            <person name="Schranz E."/>
        </authorList>
    </citation>
    <scope>NUCLEOTIDE SEQUENCE</scope>
</reference>
<dbReference type="EMBL" id="OX465086">
    <property type="protein sequence ID" value="CAI9261638.1"/>
    <property type="molecule type" value="Genomic_DNA"/>
</dbReference>
<accession>A0AA35V418</accession>
<dbReference type="Proteomes" id="UP001177003">
    <property type="component" value="Chromosome 0"/>
</dbReference>
<evidence type="ECO:0000313" key="3">
    <source>
        <dbReference type="Proteomes" id="UP001177003"/>
    </source>
</evidence>
<dbReference type="AlphaFoldDB" id="A0AA35V418"/>
<gene>
    <name evidence="2" type="ORF">LSALG_LOCUS2419</name>
</gene>
<protein>
    <submittedName>
        <fullName evidence="2">Uncharacterized protein</fullName>
    </submittedName>
</protein>
<evidence type="ECO:0000256" key="1">
    <source>
        <dbReference type="SAM" id="MobiDB-lite"/>
    </source>
</evidence>
<organism evidence="2 3">
    <name type="scientific">Lactuca saligna</name>
    <name type="common">Willowleaf lettuce</name>
    <dbReference type="NCBI Taxonomy" id="75948"/>
    <lineage>
        <taxon>Eukaryota</taxon>
        <taxon>Viridiplantae</taxon>
        <taxon>Streptophyta</taxon>
        <taxon>Embryophyta</taxon>
        <taxon>Tracheophyta</taxon>
        <taxon>Spermatophyta</taxon>
        <taxon>Magnoliopsida</taxon>
        <taxon>eudicotyledons</taxon>
        <taxon>Gunneridae</taxon>
        <taxon>Pentapetalae</taxon>
        <taxon>asterids</taxon>
        <taxon>campanulids</taxon>
        <taxon>Asterales</taxon>
        <taxon>Asteraceae</taxon>
        <taxon>Cichorioideae</taxon>
        <taxon>Cichorieae</taxon>
        <taxon>Lactucinae</taxon>
        <taxon>Lactuca</taxon>
    </lineage>
</organism>
<proteinExistence type="predicted"/>
<feature type="region of interest" description="Disordered" evidence="1">
    <location>
        <begin position="48"/>
        <end position="78"/>
    </location>
</feature>
<keyword evidence="3" id="KW-1185">Reference proteome</keyword>